<organism evidence="1 2">
    <name type="scientific">Romanomermis culicivorax</name>
    <name type="common">Nematode worm</name>
    <dbReference type="NCBI Taxonomy" id="13658"/>
    <lineage>
        <taxon>Eukaryota</taxon>
        <taxon>Metazoa</taxon>
        <taxon>Ecdysozoa</taxon>
        <taxon>Nematoda</taxon>
        <taxon>Enoplea</taxon>
        <taxon>Dorylaimia</taxon>
        <taxon>Mermithida</taxon>
        <taxon>Mermithoidea</taxon>
        <taxon>Mermithidae</taxon>
        <taxon>Romanomermis</taxon>
    </lineage>
</organism>
<reference evidence="2" key="1">
    <citation type="submission" date="2022-11" db="UniProtKB">
        <authorList>
            <consortium name="WormBaseParasite"/>
        </authorList>
    </citation>
    <scope>IDENTIFICATION</scope>
</reference>
<dbReference type="AlphaFoldDB" id="A0A915HI29"/>
<sequence length="69" mass="8108">MIVKKHASRFSGSDFYWIDILHLLLQFLRAEMMVNRMKAVKLQLGKERKEGKCEENVIAFSIAYFESPN</sequence>
<evidence type="ECO:0000313" key="1">
    <source>
        <dbReference type="Proteomes" id="UP000887565"/>
    </source>
</evidence>
<evidence type="ECO:0000313" key="2">
    <source>
        <dbReference type="WBParaSite" id="nRc.2.0.1.t01250-RA"/>
    </source>
</evidence>
<dbReference type="Proteomes" id="UP000887565">
    <property type="component" value="Unplaced"/>
</dbReference>
<protein>
    <submittedName>
        <fullName evidence="2">Uncharacterized protein</fullName>
    </submittedName>
</protein>
<name>A0A915HI29_ROMCU</name>
<dbReference type="WBParaSite" id="nRc.2.0.1.t01250-RA">
    <property type="protein sequence ID" value="nRc.2.0.1.t01250-RA"/>
    <property type="gene ID" value="nRc.2.0.1.g01250"/>
</dbReference>
<proteinExistence type="predicted"/>
<accession>A0A915HI29</accession>
<keyword evidence="1" id="KW-1185">Reference proteome</keyword>